<feature type="domain" description="DUF4097" evidence="2">
    <location>
        <begin position="56"/>
        <end position="313"/>
    </location>
</feature>
<organism evidence="3 4">
    <name type="scientific">Weissella jogaejeotgali</name>
    <dbReference type="NCBI Taxonomy" id="1631871"/>
    <lineage>
        <taxon>Bacteria</taxon>
        <taxon>Bacillati</taxon>
        <taxon>Bacillota</taxon>
        <taxon>Bacilli</taxon>
        <taxon>Lactobacillales</taxon>
        <taxon>Lactobacillaceae</taxon>
        <taxon>Weissella</taxon>
    </lineage>
</organism>
<dbReference type="OrthoDB" id="2147404at2"/>
<evidence type="ECO:0000313" key="3">
    <source>
        <dbReference type="EMBL" id="APS40915.1"/>
    </source>
</evidence>
<evidence type="ECO:0000259" key="2">
    <source>
        <dbReference type="Pfam" id="PF13349"/>
    </source>
</evidence>
<name>A0A1L6R8S6_9LACO</name>
<dbReference type="Pfam" id="PF13349">
    <property type="entry name" value="DUF4097"/>
    <property type="match status" value="1"/>
</dbReference>
<accession>A0A1L6R8S6</accession>
<dbReference type="AlphaFoldDB" id="A0A1L6R8S6"/>
<proteinExistence type="predicted"/>
<dbReference type="RefSeq" id="WP_075268777.1">
    <property type="nucleotide sequence ID" value="NZ_CP014332.1"/>
</dbReference>
<dbReference type="Proteomes" id="UP000185473">
    <property type="component" value="Chromosome"/>
</dbReference>
<keyword evidence="1" id="KW-0472">Membrane</keyword>
<protein>
    <recommendedName>
        <fullName evidence="2">DUF4097 domain-containing protein</fullName>
    </recommendedName>
</protein>
<evidence type="ECO:0000313" key="4">
    <source>
        <dbReference type="Proteomes" id="UP000185473"/>
    </source>
</evidence>
<evidence type="ECO:0000256" key="1">
    <source>
        <dbReference type="SAM" id="Phobius"/>
    </source>
</evidence>
<keyword evidence="1" id="KW-0812">Transmembrane</keyword>
<keyword evidence="4" id="KW-1185">Reference proteome</keyword>
<dbReference type="EMBL" id="CP014332">
    <property type="protein sequence ID" value="APS40915.1"/>
    <property type="molecule type" value="Genomic_DNA"/>
</dbReference>
<dbReference type="InterPro" id="IPR025164">
    <property type="entry name" value="Toastrack_DUF4097"/>
</dbReference>
<sequence>MHKGFRFILTGFIVISFGVIIMIVGLAHDGQNNLGWHNGHFEVSQIKSVHHKVKAVNKLDVETANVPVTVQTGNQKKIEINGRITNPKFLHVTRNGKQLKVRYVPNQEKGYEVGFGKHEPEKLIISLPKDKKLSEYRQSSMYGAMNIADLHAKRVAITATAADIQMKDAQLQNLSVAAHDAKISLNNLQASQTTMNSSNSQVNTNSSNLGRLMLSADGSRTTLEQTTVAASAIQVNKGNVKLVDSQLTGHNIMTIMDGSLRASGLADIGLQMQASAGHVKVDGTNYGNNYLNNDQMAANQFNVDVSDGNITIK</sequence>
<gene>
    <name evidence="3" type="ORF">FOL01_0056</name>
</gene>
<dbReference type="KEGG" id="wjo:FOL01_0056"/>
<reference evidence="3 4" key="1">
    <citation type="submission" date="2016-02" db="EMBL/GenBank/DDBJ databases">
        <title>Complete Genome Sequence of Weissella jogaejeotgali FOL01.</title>
        <authorList>
            <person name="Lee J.-H."/>
            <person name="Ku H.-J."/>
        </authorList>
    </citation>
    <scope>NUCLEOTIDE SEQUENCE [LARGE SCALE GENOMIC DNA]</scope>
    <source>
        <strain evidence="3 4">FOL01</strain>
    </source>
</reference>
<keyword evidence="1" id="KW-1133">Transmembrane helix</keyword>
<dbReference type="STRING" id="1631871.FOL01_0056"/>
<feature type="transmembrane region" description="Helical" evidence="1">
    <location>
        <begin position="7"/>
        <end position="27"/>
    </location>
</feature>